<dbReference type="InterPro" id="IPR020476">
    <property type="entry name" value="Nudix_hydrolase"/>
</dbReference>
<keyword evidence="8" id="KW-1185">Reference proteome</keyword>
<evidence type="ECO:0000256" key="1">
    <source>
        <dbReference type="ARBA" id="ARBA00001946"/>
    </source>
</evidence>
<dbReference type="PROSITE" id="PS00893">
    <property type="entry name" value="NUDIX_BOX"/>
    <property type="match status" value="1"/>
</dbReference>
<dbReference type="InterPro" id="IPR020084">
    <property type="entry name" value="NUDIX_hydrolase_CS"/>
</dbReference>
<dbReference type="Proteomes" id="UP000182977">
    <property type="component" value="Chromosome I"/>
</dbReference>
<gene>
    <name evidence="7" type="ORF">SAMN04488563_5412</name>
</gene>
<evidence type="ECO:0000256" key="2">
    <source>
        <dbReference type="ARBA" id="ARBA00005582"/>
    </source>
</evidence>
<dbReference type="PROSITE" id="PS51462">
    <property type="entry name" value="NUDIX"/>
    <property type="match status" value="1"/>
</dbReference>
<evidence type="ECO:0000256" key="3">
    <source>
        <dbReference type="ARBA" id="ARBA00022801"/>
    </source>
</evidence>
<protein>
    <submittedName>
        <fullName evidence="7">ADP-ribose pyrophosphatase YjhB, NUDIX family</fullName>
    </submittedName>
</protein>
<sequence length="187" mass="20781">MGEEHGDVPRWKVHSERTLYEHHWVRLDQVDVEPPGGSRWWHHVVRLRPIAAAVVLNDEDCVLMLYRHRFVPDAVAWELPGGVIEEGESGADTAARETEEETGWRPDGPIEPLVVFEPMPGMVAARHEVYVVRAASRVGEPADSEEAGRIAWIPLEDIPTMITNGQVAGGGSLVGLLYLLASRSVKR</sequence>
<dbReference type="PANTHER" id="PTHR43046">
    <property type="entry name" value="GDP-MANNOSE MANNOSYL HYDROLASE"/>
    <property type="match status" value="1"/>
</dbReference>
<evidence type="ECO:0000313" key="8">
    <source>
        <dbReference type="Proteomes" id="UP000182977"/>
    </source>
</evidence>
<feature type="domain" description="Nudix hydrolase" evidence="6">
    <location>
        <begin position="46"/>
        <end position="180"/>
    </location>
</feature>
<evidence type="ECO:0000259" key="6">
    <source>
        <dbReference type="PROSITE" id="PS51462"/>
    </source>
</evidence>
<proteinExistence type="inferred from homology"/>
<dbReference type="RefSeq" id="WP_046771873.1">
    <property type="nucleotide sequence ID" value="NZ_LBMC01000052.1"/>
</dbReference>
<keyword evidence="3 4" id="KW-0378">Hydrolase</keyword>
<name>A0A1H2L914_9ACTN</name>
<feature type="region of interest" description="Disordered" evidence="5">
    <location>
        <begin position="86"/>
        <end position="109"/>
    </location>
</feature>
<dbReference type="GO" id="GO:0016787">
    <property type="term" value="F:hydrolase activity"/>
    <property type="evidence" value="ECO:0007669"/>
    <property type="project" value="UniProtKB-KW"/>
</dbReference>
<dbReference type="InterPro" id="IPR015797">
    <property type="entry name" value="NUDIX_hydrolase-like_dom_sf"/>
</dbReference>
<dbReference type="InterPro" id="IPR000086">
    <property type="entry name" value="NUDIX_hydrolase_dom"/>
</dbReference>
<accession>A0A1H2L914</accession>
<dbReference type="OrthoDB" id="177518at2"/>
<evidence type="ECO:0000256" key="5">
    <source>
        <dbReference type="SAM" id="MobiDB-lite"/>
    </source>
</evidence>
<organism evidence="7 8">
    <name type="scientific">Jiangella alkaliphila</name>
    <dbReference type="NCBI Taxonomy" id="419479"/>
    <lineage>
        <taxon>Bacteria</taxon>
        <taxon>Bacillati</taxon>
        <taxon>Actinomycetota</taxon>
        <taxon>Actinomycetes</taxon>
        <taxon>Jiangellales</taxon>
        <taxon>Jiangellaceae</taxon>
        <taxon>Jiangella</taxon>
    </lineage>
</organism>
<evidence type="ECO:0000313" key="7">
    <source>
        <dbReference type="EMBL" id="SDU77078.1"/>
    </source>
</evidence>
<dbReference type="PRINTS" id="PR00502">
    <property type="entry name" value="NUDIXFAMILY"/>
</dbReference>
<dbReference type="PANTHER" id="PTHR43046:SF2">
    <property type="entry name" value="8-OXO-DGTP DIPHOSPHATASE-RELATED"/>
    <property type="match status" value="1"/>
</dbReference>
<dbReference type="CDD" id="cd03424">
    <property type="entry name" value="NUDIX_ADPRase_Nudt5_UGPPase_Nudt14"/>
    <property type="match status" value="1"/>
</dbReference>
<dbReference type="STRING" id="419479.SAMN04488563_5412"/>
<evidence type="ECO:0000256" key="4">
    <source>
        <dbReference type="RuleBase" id="RU003476"/>
    </source>
</evidence>
<reference evidence="8" key="1">
    <citation type="submission" date="2016-10" db="EMBL/GenBank/DDBJ databases">
        <authorList>
            <person name="Varghese N."/>
            <person name="Submissions S."/>
        </authorList>
    </citation>
    <scope>NUCLEOTIDE SEQUENCE [LARGE SCALE GENOMIC DNA]</scope>
    <source>
        <strain evidence="8">DSM 45079</strain>
    </source>
</reference>
<dbReference type="Gene3D" id="3.90.79.10">
    <property type="entry name" value="Nucleoside Triphosphate Pyrophosphohydrolase"/>
    <property type="match status" value="1"/>
</dbReference>
<dbReference type="SUPFAM" id="SSF55811">
    <property type="entry name" value="Nudix"/>
    <property type="match status" value="1"/>
</dbReference>
<dbReference type="Pfam" id="PF00293">
    <property type="entry name" value="NUDIX"/>
    <property type="match status" value="1"/>
</dbReference>
<comment type="cofactor">
    <cofactor evidence="1">
        <name>Mg(2+)</name>
        <dbReference type="ChEBI" id="CHEBI:18420"/>
    </cofactor>
</comment>
<dbReference type="AlphaFoldDB" id="A0A1H2L914"/>
<dbReference type="EMBL" id="LT629791">
    <property type="protein sequence ID" value="SDU77078.1"/>
    <property type="molecule type" value="Genomic_DNA"/>
</dbReference>
<comment type="similarity">
    <text evidence="2 4">Belongs to the Nudix hydrolase family.</text>
</comment>